<protein>
    <submittedName>
        <fullName evidence="2">Uncharacterized protein</fullName>
    </submittedName>
</protein>
<keyword evidence="1" id="KW-0812">Transmembrane</keyword>
<keyword evidence="3" id="KW-1185">Reference proteome</keyword>
<feature type="transmembrane region" description="Helical" evidence="1">
    <location>
        <begin position="30"/>
        <end position="50"/>
    </location>
</feature>
<dbReference type="Proteomes" id="UP000670947">
    <property type="component" value="Unassembled WGS sequence"/>
</dbReference>
<comment type="caution">
    <text evidence="2">The sequence shown here is derived from an EMBL/GenBank/DDBJ whole genome shotgun (WGS) entry which is preliminary data.</text>
</comment>
<dbReference type="EMBL" id="JAGGDJ010000001">
    <property type="protein sequence ID" value="MBO7743114.1"/>
    <property type="molecule type" value="Genomic_DNA"/>
</dbReference>
<proteinExistence type="predicted"/>
<evidence type="ECO:0000256" key="1">
    <source>
        <dbReference type="SAM" id="Phobius"/>
    </source>
</evidence>
<name>A0ABS3W4B5_9BACL</name>
<sequence>MSYMVGICLLALLIFFYDLPRIKKDRTRERSACVALTIAGWLILLLTALFPHMPGTTQLMEIIYKPVTKFLR</sequence>
<keyword evidence="1" id="KW-1133">Transmembrane helix</keyword>
<accession>A0ABS3W4B5</accession>
<dbReference type="RefSeq" id="WP_208846075.1">
    <property type="nucleotide sequence ID" value="NZ_JAGGDJ010000001.1"/>
</dbReference>
<keyword evidence="1" id="KW-0472">Membrane</keyword>
<evidence type="ECO:0000313" key="2">
    <source>
        <dbReference type="EMBL" id="MBO7743114.1"/>
    </source>
</evidence>
<evidence type="ECO:0000313" key="3">
    <source>
        <dbReference type="Proteomes" id="UP000670947"/>
    </source>
</evidence>
<organism evidence="2 3">
    <name type="scientific">Paenibacillus artemisiicola</name>
    <dbReference type="NCBI Taxonomy" id="1172618"/>
    <lineage>
        <taxon>Bacteria</taxon>
        <taxon>Bacillati</taxon>
        <taxon>Bacillota</taxon>
        <taxon>Bacilli</taxon>
        <taxon>Bacillales</taxon>
        <taxon>Paenibacillaceae</taxon>
        <taxon>Paenibacillus</taxon>
    </lineage>
</organism>
<reference evidence="2 3" key="1">
    <citation type="submission" date="2021-03" db="EMBL/GenBank/DDBJ databases">
        <title>Paenibacillus artemisicola MWE-103 whole genome sequence.</title>
        <authorList>
            <person name="Ham Y.J."/>
        </authorList>
    </citation>
    <scope>NUCLEOTIDE SEQUENCE [LARGE SCALE GENOMIC DNA]</scope>
    <source>
        <strain evidence="2 3">MWE-103</strain>
    </source>
</reference>
<gene>
    <name evidence="2" type="ORF">I8J29_02825</name>
</gene>